<dbReference type="Pfam" id="PF00034">
    <property type="entry name" value="Cytochrom_C"/>
    <property type="match status" value="1"/>
</dbReference>
<dbReference type="Proteomes" id="UP000298458">
    <property type="component" value="Unassembled WGS sequence"/>
</dbReference>
<keyword evidence="8" id="KW-1185">Reference proteome</keyword>
<dbReference type="GO" id="GO:0020037">
    <property type="term" value="F:heme binding"/>
    <property type="evidence" value="ECO:0007669"/>
    <property type="project" value="InterPro"/>
</dbReference>
<keyword evidence="5" id="KW-1133">Transmembrane helix</keyword>
<evidence type="ECO:0000256" key="4">
    <source>
        <dbReference type="PROSITE-ProRule" id="PRU00433"/>
    </source>
</evidence>
<comment type="caution">
    <text evidence="7">The sequence shown here is derived from an EMBL/GenBank/DDBJ whole genome shotgun (WGS) entry which is preliminary data.</text>
</comment>
<feature type="transmembrane region" description="Helical" evidence="5">
    <location>
        <begin position="20"/>
        <end position="38"/>
    </location>
</feature>
<dbReference type="GO" id="GO:0009055">
    <property type="term" value="F:electron transfer activity"/>
    <property type="evidence" value="ECO:0007669"/>
    <property type="project" value="InterPro"/>
</dbReference>
<evidence type="ECO:0000256" key="1">
    <source>
        <dbReference type="ARBA" id="ARBA00022617"/>
    </source>
</evidence>
<name>A0A4R9GGA2_9LEPT</name>
<dbReference type="GO" id="GO:0046872">
    <property type="term" value="F:metal ion binding"/>
    <property type="evidence" value="ECO:0007669"/>
    <property type="project" value="UniProtKB-KW"/>
</dbReference>
<dbReference type="RefSeq" id="WP_135767128.1">
    <property type="nucleotide sequence ID" value="NZ_RQET01000004.1"/>
</dbReference>
<dbReference type="SUPFAM" id="SSF46626">
    <property type="entry name" value="Cytochrome c"/>
    <property type="match status" value="1"/>
</dbReference>
<sequence>MNRSRNVGFGKNGGGFDRLYFLAGTVLILSLLFVACKGEENLTPEQKLEAKGKGIYVANCTACHNQNPKLDGPIGPSVANSSLELLKIRVREGGYPEGYTPKRNSKLMTKFPFGDEEISALEAFLKK</sequence>
<evidence type="ECO:0000256" key="5">
    <source>
        <dbReference type="SAM" id="Phobius"/>
    </source>
</evidence>
<proteinExistence type="predicted"/>
<accession>A0A4R9GGA2</accession>
<dbReference type="PROSITE" id="PS51007">
    <property type="entry name" value="CYTC"/>
    <property type="match status" value="1"/>
</dbReference>
<dbReference type="AlphaFoldDB" id="A0A4R9GGA2"/>
<organism evidence="7 8">
    <name type="scientific">Leptospira fletcheri</name>
    <dbReference type="NCBI Taxonomy" id="2484981"/>
    <lineage>
        <taxon>Bacteria</taxon>
        <taxon>Pseudomonadati</taxon>
        <taxon>Spirochaetota</taxon>
        <taxon>Spirochaetia</taxon>
        <taxon>Leptospirales</taxon>
        <taxon>Leptospiraceae</taxon>
        <taxon>Leptospira</taxon>
    </lineage>
</organism>
<dbReference type="InterPro" id="IPR036909">
    <property type="entry name" value="Cyt_c-like_dom_sf"/>
</dbReference>
<evidence type="ECO:0000259" key="6">
    <source>
        <dbReference type="PROSITE" id="PS51007"/>
    </source>
</evidence>
<dbReference type="InterPro" id="IPR009056">
    <property type="entry name" value="Cyt_c-like_dom"/>
</dbReference>
<dbReference type="Gene3D" id="1.10.760.10">
    <property type="entry name" value="Cytochrome c-like domain"/>
    <property type="match status" value="1"/>
</dbReference>
<feature type="domain" description="Cytochrome c" evidence="6">
    <location>
        <begin position="47"/>
        <end position="127"/>
    </location>
</feature>
<evidence type="ECO:0000256" key="3">
    <source>
        <dbReference type="ARBA" id="ARBA00023004"/>
    </source>
</evidence>
<dbReference type="OrthoDB" id="9811281at2"/>
<keyword evidence="5" id="KW-0812">Transmembrane</keyword>
<protein>
    <submittedName>
        <fullName evidence="7">Cytochrome c</fullName>
    </submittedName>
</protein>
<keyword evidence="2 4" id="KW-0479">Metal-binding</keyword>
<gene>
    <name evidence="7" type="ORF">EHO60_05360</name>
</gene>
<evidence type="ECO:0000256" key="2">
    <source>
        <dbReference type="ARBA" id="ARBA00022723"/>
    </source>
</evidence>
<reference evidence="7" key="1">
    <citation type="journal article" date="2019" name="PLoS Negl. Trop. Dis.">
        <title>Revisiting the worldwide diversity of Leptospira species in the environment.</title>
        <authorList>
            <person name="Vincent A.T."/>
            <person name="Schiettekatte O."/>
            <person name="Bourhy P."/>
            <person name="Veyrier F.J."/>
            <person name="Picardeau M."/>
        </authorList>
    </citation>
    <scope>NUCLEOTIDE SEQUENCE [LARGE SCALE GENOMIC DNA]</scope>
    <source>
        <strain evidence="7">SSW15</strain>
    </source>
</reference>
<keyword evidence="1 4" id="KW-0349">Heme</keyword>
<keyword evidence="3 4" id="KW-0408">Iron</keyword>
<evidence type="ECO:0000313" key="8">
    <source>
        <dbReference type="Proteomes" id="UP000298458"/>
    </source>
</evidence>
<evidence type="ECO:0000313" key="7">
    <source>
        <dbReference type="EMBL" id="TGK11724.1"/>
    </source>
</evidence>
<keyword evidence="5" id="KW-0472">Membrane</keyword>
<dbReference type="EMBL" id="RQET01000004">
    <property type="protein sequence ID" value="TGK11724.1"/>
    <property type="molecule type" value="Genomic_DNA"/>
</dbReference>